<keyword evidence="1" id="KW-1185">Reference proteome</keyword>
<dbReference type="AlphaFoldDB" id="A0A1I7XF08"/>
<organism evidence="1 2">
    <name type="scientific">Heterorhabditis bacteriophora</name>
    <name type="common">Entomopathogenic nematode worm</name>
    <dbReference type="NCBI Taxonomy" id="37862"/>
    <lineage>
        <taxon>Eukaryota</taxon>
        <taxon>Metazoa</taxon>
        <taxon>Ecdysozoa</taxon>
        <taxon>Nematoda</taxon>
        <taxon>Chromadorea</taxon>
        <taxon>Rhabditida</taxon>
        <taxon>Rhabditina</taxon>
        <taxon>Rhabditomorpha</taxon>
        <taxon>Strongyloidea</taxon>
        <taxon>Heterorhabditidae</taxon>
        <taxon>Heterorhabditis</taxon>
    </lineage>
</organism>
<evidence type="ECO:0000313" key="2">
    <source>
        <dbReference type="WBParaSite" id="Hba_16051"/>
    </source>
</evidence>
<dbReference type="WBParaSite" id="Hba_16051">
    <property type="protein sequence ID" value="Hba_16051"/>
    <property type="gene ID" value="Hba_16051"/>
</dbReference>
<proteinExistence type="predicted"/>
<accession>A0A1I7XF08</accession>
<reference evidence="2" key="1">
    <citation type="submission" date="2016-11" db="UniProtKB">
        <authorList>
            <consortium name="WormBaseParasite"/>
        </authorList>
    </citation>
    <scope>IDENTIFICATION</scope>
</reference>
<sequence>MTSEGRKLVILKMSSATYYMNCSNSAKPLN</sequence>
<protein>
    <submittedName>
        <fullName evidence="2">Uncharacterized protein</fullName>
    </submittedName>
</protein>
<evidence type="ECO:0000313" key="1">
    <source>
        <dbReference type="Proteomes" id="UP000095283"/>
    </source>
</evidence>
<name>A0A1I7XF08_HETBA</name>
<dbReference type="Proteomes" id="UP000095283">
    <property type="component" value="Unplaced"/>
</dbReference>